<feature type="signal peptide" evidence="2">
    <location>
        <begin position="1"/>
        <end position="22"/>
    </location>
</feature>
<sequence>MSYLLSVLILLLAVITLTTVAGNINPKYQIHDDESARSNGFINYQPPQKPVGLNYSPPPPPRHVAPRSKPSEIYIPGVPHLQARRSRRPPPKM</sequence>
<feature type="chain" id="PRO_5014498914" evidence="2">
    <location>
        <begin position="23"/>
        <end position="93"/>
    </location>
</feature>
<dbReference type="EMBL" id="CM001224">
    <property type="protein sequence ID" value="KEH20109.1"/>
    <property type="molecule type" value="Genomic_DNA"/>
</dbReference>
<organism evidence="3 5">
    <name type="scientific">Medicago truncatula</name>
    <name type="common">Barrel medic</name>
    <name type="synonym">Medicago tribuloides</name>
    <dbReference type="NCBI Taxonomy" id="3880"/>
    <lineage>
        <taxon>Eukaryota</taxon>
        <taxon>Viridiplantae</taxon>
        <taxon>Streptophyta</taxon>
        <taxon>Embryophyta</taxon>
        <taxon>Tracheophyta</taxon>
        <taxon>Spermatophyta</taxon>
        <taxon>Magnoliopsida</taxon>
        <taxon>eudicotyledons</taxon>
        <taxon>Gunneridae</taxon>
        <taxon>Pentapetalae</taxon>
        <taxon>rosids</taxon>
        <taxon>fabids</taxon>
        <taxon>Fabales</taxon>
        <taxon>Fabaceae</taxon>
        <taxon>Papilionoideae</taxon>
        <taxon>50 kb inversion clade</taxon>
        <taxon>NPAAA clade</taxon>
        <taxon>Hologalegina</taxon>
        <taxon>IRL clade</taxon>
        <taxon>Trifolieae</taxon>
        <taxon>Medicago</taxon>
    </lineage>
</organism>
<reference evidence="4" key="3">
    <citation type="submission" date="2015-04" db="UniProtKB">
        <authorList>
            <consortium name="EnsemblPlants"/>
        </authorList>
    </citation>
    <scope>IDENTIFICATION</scope>
    <source>
        <strain evidence="4">cv. Jemalong A17</strain>
    </source>
</reference>
<name>A0A072TRG2_MEDTR</name>
<proteinExistence type="predicted"/>
<dbReference type="Proteomes" id="UP000002051">
    <property type="component" value="Chromosome 8"/>
</dbReference>
<evidence type="ECO:0000256" key="2">
    <source>
        <dbReference type="SAM" id="SignalP"/>
    </source>
</evidence>
<gene>
    <name evidence="3" type="ordered locus">MTR_8g068410</name>
</gene>
<dbReference type="HOGENOM" id="CLU_187140_0_0_1"/>
<evidence type="ECO:0000256" key="1">
    <source>
        <dbReference type="SAM" id="MobiDB-lite"/>
    </source>
</evidence>
<keyword evidence="5" id="KW-1185">Reference proteome</keyword>
<feature type="compositionally biased region" description="Polar residues" evidence="1">
    <location>
        <begin position="37"/>
        <end position="46"/>
    </location>
</feature>
<dbReference type="EnsemblPlants" id="KEH20109">
    <property type="protein sequence ID" value="KEH20109"/>
    <property type="gene ID" value="MTR_8g068410"/>
</dbReference>
<dbReference type="AlphaFoldDB" id="A0A072TRG2"/>
<reference evidence="3 5" key="1">
    <citation type="journal article" date="2011" name="Nature">
        <title>The Medicago genome provides insight into the evolution of rhizobial symbioses.</title>
        <authorList>
            <person name="Young N.D."/>
            <person name="Debelle F."/>
            <person name="Oldroyd G.E."/>
            <person name="Geurts R."/>
            <person name="Cannon S.B."/>
            <person name="Udvardi M.K."/>
            <person name="Benedito V.A."/>
            <person name="Mayer K.F."/>
            <person name="Gouzy J."/>
            <person name="Schoof H."/>
            <person name="Van de Peer Y."/>
            <person name="Proost S."/>
            <person name="Cook D.R."/>
            <person name="Meyers B.C."/>
            <person name="Spannagl M."/>
            <person name="Cheung F."/>
            <person name="De Mita S."/>
            <person name="Krishnakumar V."/>
            <person name="Gundlach H."/>
            <person name="Zhou S."/>
            <person name="Mudge J."/>
            <person name="Bharti A.K."/>
            <person name="Murray J.D."/>
            <person name="Naoumkina M.A."/>
            <person name="Rosen B."/>
            <person name="Silverstein K.A."/>
            <person name="Tang H."/>
            <person name="Rombauts S."/>
            <person name="Zhao P.X."/>
            <person name="Zhou P."/>
            <person name="Barbe V."/>
            <person name="Bardou P."/>
            <person name="Bechner M."/>
            <person name="Bellec A."/>
            <person name="Berger A."/>
            <person name="Berges H."/>
            <person name="Bidwell S."/>
            <person name="Bisseling T."/>
            <person name="Choisne N."/>
            <person name="Couloux A."/>
            <person name="Denny R."/>
            <person name="Deshpande S."/>
            <person name="Dai X."/>
            <person name="Doyle J.J."/>
            <person name="Dudez A.M."/>
            <person name="Farmer A.D."/>
            <person name="Fouteau S."/>
            <person name="Franken C."/>
            <person name="Gibelin C."/>
            <person name="Gish J."/>
            <person name="Goldstein S."/>
            <person name="Gonzalez A.J."/>
            <person name="Green P.J."/>
            <person name="Hallab A."/>
            <person name="Hartog M."/>
            <person name="Hua A."/>
            <person name="Humphray S.J."/>
            <person name="Jeong D.H."/>
            <person name="Jing Y."/>
            <person name="Jocker A."/>
            <person name="Kenton S.M."/>
            <person name="Kim D.J."/>
            <person name="Klee K."/>
            <person name="Lai H."/>
            <person name="Lang C."/>
            <person name="Lin S."/>
            <person name="Macmil S.L."/>
            <person name="Magdelenat G."/>
            <person name="Matthews L."/>
            <person name="McCorrison J."/>
            <person name="Monaghan E.L."/>
            <person name="Mun J.H."/>
            <person name="Najar F.Z."/>
            <person name="Nicholson C."/>
            <person name="Noirot C."/>
            <person name="O'Bleness M."/>
            <person name="Paule C.R."/>
            <person name="Poulain J."/>
            <person name="Prion F."/>
            <person name="Qin B."/>
            <person name="Qu C."/>
            <person name="Retzel E.F."/>
            <person name="Riddle C."/>
            <person name="Sallet E."/>
            <person name="Samain S."/>
            <person name="Samson N."/>
            <person name="Sanders I."/>
            <person name="Saurat O."/>
            <person name="Scarpelli C."/>
            <person name="Schiex T."/>
            <person name="Segurens B."/>
            <person name="Severin A.J."/>
            <person name="Sherrier D.J."/>
            <person name="Shi R."/>
            <person name="Sims S."/>
            <person name="Singer S.R."/>
            <person name="Sinharoy S."/>
            <person name="Sterck L."/>
            <person name="Viollet A."/>
            <person name="Wang B.B."/>
            <person name="Wang K."/>
            <person name="Wang M."/>
            <person name="Wang X."/>
            <person name="Warfsmann J."/>
            <person name="Weissenbach J."/>
            <person name="White D.D."/>
            <person name="White J.D."/>
            <person name="Wiley G.B."/>
            <person name="Wincker P."/>
            <person name="Xing Y."/>
            <person name="Yang L."/>
            <person name="Yao Z."/>
            <person name="Ying F."/>
            <person name="Zhai J."/>
            <person name="Zhou L."/>
            <person name="Zuber A."/>
            <person name="Denarie J."/>
            <person name="Dixon R.A."/>
            <person name="May G.D."/>
            <person name="Schwartz D.C."/>
            <person name="Rogers J."/>
            <person name="Quetier F."/>
            <person name="Town C.D."/>
            <person name="Roe B.A."/>
        </authorList>
    </citation>
    <scope>NUCLEOTIDE SEQUENCE [LARGE SCALE GENOMIC DNA]</scope>
    <source>
        <strain evidence="3">A17</strain>
        <strain evidence="4 5">cv. Jemalong A17</strain>
    </source>
</reference>
<feature type="compositionally biased region" description="Basic residues" evidence="1">
    <location>
        <begin position="82"/>
        <end position="93"/>
    </location>
</feature>
<keyword evidence="2" id="KW-0732">Signal</keyword>
<feature type="region of interest" description="Disordered" evidence="1">
    <location>
        <begin position="37"/>
        <end position="93"/>
    </location>
</feature>
<evidence type="ECO:0000313" key="4">
    <source>
        <dbReference type="EnsemblPlants" id="KEH20109"/>
    </source>
</evidence>
<accession>A0A072TRG2</accession>
<protein>
    <submittedName>
        <fullName evidence="3">Leguminosin proline-rich group669 secreted peptide</fullName>
    </submittedName>
</protein>
<evidence type="ECO:0000313" key="3">
    <source>
        <dbReference type="EMBL" id="KEH20109.1"/>
    </source>
</evidence>
<reference evidence="3 5" key="2">
    <citation type="journal article" date="2014" name="BMC Genomics">
        <title>An improved genome release (version Mt4.0) for the model legume Medicago truncatula.</title>
        <authorList>
            <person name="Tang H."/>
            <person name="Krishnakumar V."/>
            <person name="Bidwell S."/>
            <person name="Rosen B."/>
            <person name="Chan A."/>
            <person name="Zhou S."/>
            <person name="Gentzbittel L."/>
            <person name="Childs K.L."/>
            <person name="Yandell M."/>
            <person name="Gundlach H."/>
            <person name="Mayer K.F."/>
            <person name="Schwartz D.C."/>
            <person name="Town C.D."/>
        </authorList>
    </citation>
    <scope>GENOME REANNOTATION</scope>
    <source>
        <strain evidence="3">A17</strain>
        <strain evidence="4 5">cv. Jemalong A17</strain>
    </source>
</reference>
<evidence type="ECO:0000313" key="5">
    <source>
        <dbReference type="Proteomes" id="UP000002051"/>
    </source>
</evidence>